<protein>
    <submittedName>
        <fullName evidence="1">Phosphate import ATP-binding protein PstB</fullName>
        <ecNumber evidence="1">3.6.3.27</ecNumber>
    </submittedName>
</protein>
<organism evidence="1">
    <name type="scientific">mine drainage metagenome</name>
    <dbReference type="NCBI Taxonomy" id="410659"/>
    <lineage>
        <taxon>unclassified sequences</taxon>
        <taxon>metagenomes</taxon>
        <taxon>ecological metagenomes</taxon>
    </lineage>
</organism>
<keyword evidence="1" id="KW-0547">Nucleotide-binding</keyword>
<accession>A0A1J5PKV8</accession>
<reference evidence="1" key="1">
    <citation type="submission" date="2016-10" db="EMBL/GenBank/DDBJ databases">
        <title>Sequence of Gallionella enrichment culture.</title>
        <authorList>
            <person name="Poehlein A."/>
            <person name="Muehling M."/>
            <person name="Daniel R."/>
        </authorList>
    </citation>
    <scope>NUCLEOTIDE SEQUENCE</scope>
</reference>
<dbReference type="EC" id="3.6.3.27" evidence="1"/>
<gene>
    <name evidence="1" type="primary">pstB_18</name>
    <name evidence="1" type="ORF">GALL_542850</name>
</gene>
<keyword evidence="1" id="KW-0067">ATP-binding</keyword>
<proteinExistence type="predicted"/>
<comment type="caution">
    <text evidence="1">The sequence shown here is derived from an EMBL/GenBank/DDBJ whole genome shotgun (WGS) entry which is preliminary data.</text>
</comment>
<name>A0A1J5PKV8_9ZZZZ</name>
<dbReference type="GO" id="GO:0016787">
    <property type="term" value="F:hydrolase activity"/>
    <property type="evidence" value="ECO:0007669"/>
    <property type="project" value="UniProtKB-KW"/>
</dbReference>
<dbReference type="EMBL" id="MLJW01008359">
    <property type="protein sequence ID" value="OIQ64165.1"/>
    <property type="molecule type" value="Genomic_DNA"/>
</dbReference>
<evidence type="ECO:0000313" key="1">
    <source>
        <dbReference type="EMBL" id="OIQ64165.1"/>
    </source>
</evidence>
<sequence length="93" mass="9960">MLTWVALLALVLLSRTIHGVARRKVSLAVGAPVAFPSAMAALLGANPSQAEARVSRKTAFFFVGELAEAGSTHEIFTNPRDSRTQDYITGRFG</sequence>
<keyword evidence="1" id="KW-0378">Hydrolase</keyword>
<dbReference type="GO" id="GO:0005524">
    <property type="term" value="F:ATP binding"/>
    <property type="evidence" value="ECO:0007669"/>
    <property type="project" value="UniProtKB-KW"/>
</dbReference>
<dbReference type="AlphaFoldDB" id="A0A1J5PKV8"/>